<dbReference type="PRINTS" id="PR00411">
    <property type="entry name" value="PNDRDTASEI"/>
</dbReference>
<dbReference type="OrthoDB" id="27922at2157"/>
<dbReference type="NCBIfam" id="TIGR01350">
    <property type="entry name" value="lipoamide_DH"/>
    <property type="match status" value="1"/>
</dbReference>
<keyword evidence="8 10" id="KW-0676">Redox-active center</keyword>
<evidence type="ECO:0000256" key="5">
    <source>
        <dbReference type="ARBA" id="ARBA00023002"/>
    </source>
</evidence>
<dbReference type="InterPro" id="IPR006258">
    <property type="entry name" value="Lipoamide_DH"/>
</dbReference>
<evidence type="ECO:0000256" key="6">
    <source>
        <dbReference type="ARBA" id="ARBA00023027"/>
    </source>
</evidence>
<dbReference type="GO" id="GO:0006103">
    <property type="term" value="P:2-oxoglutarate metabolic process"/>
    <property type="evidence" value="ECO:0007669"/>
    <property type="project" value="TreeGrafter"/>
</dbReference>
<dbReference type="PANTHER" id="PTHR22912:SF160">
    <property type="entry name" value="DIHYDROLIPOYL DEHYDROGENASE"/>
    <property type="match status" value="1"/>
</dbReference>
<proteinExistence type="inferred from homology"/>
<evidence type="ECO:0000256" key="1">
    <source>
        <dbReference type="ARBA" id="ARBA00007532"/>
    </source>
</evidence>
<comment type="caution">
    <text evidence="13">The sequence shown here is derived from an EMBL/GenBank/DDBJ whole genome shotgun (WGS) entry which is preliminary data.</text>
</comment>
<dbReference type="SUPFAM" id="SSF51905">
    <property type="entry name" value="FAD/NAD(P)-binding domain"/>
    <property type="match status" value="1"/>
</dbReference>
<dbReference type="EMBL" id="REFY01000003">
    <property type="protein sequence ID" value="RQG90070.1"/>
    <property type="molecule type" value="Genomic_DNA"/>
</dbReference>
<feature type="domain" description="FAD/NAD(P)-binding" evidence="12">
    <location>
        <begin position="13"/>
        <end position="339"/>
    </location>
</feature>
<dbReference type="InterPro" id="IPR012999">
    <property type="entry name" value="Pyr_OxRdtase_I_AS"/>
</dbReference>
<dbReference type="InterPro" id="IPR016156">
    <property type="entry name" value="FAD/NAD-linked_Rdtase_dimer_sf"/>
</dbReference>
<evidence type="ECO:0000259" key="11">
    <source>
        <dbReference type="Pfam" id="PF02852"/>
    </source>
</evidence>
<dbReference type="InterPro" id="IPR001100">
    <property type="entry name" value="Pyr_nuc-diS_OxRdtase"/>
</dbReference>
<keyword evidence="14" id="KW-1185">Reference proteome</keyword>
<keyword evidence="7" id="KW-1015">Disulfide bond</keyword>
<evidence type="ECO:0000256" key="8">
    <source>
        <dbReference type="ARBA" id="ARBA00023284"/>
    </source>
</evidence>
<dbReference type="Gene3D" id="3.30.390.30">
    <property type="match status" value="1"/>
</dbReference>
<evidence type="ECO:0000256" key="7">
    <source>
        <dbReference type="ARBA" id="ARBA00023157"/>
    </source>
</evidence>
<evidence type="ECO:0000256" key="3">
    <source>
        <dbReference type="ARBA" id="ARBA00022630"/>
    </source>
</evidence>
<dbReference type="InterPro" id="IPR036188">
    <property type="entry name" value="FAD/NAD-bd_sf"/>
</dbReference>
<evidence type="ECO:0000313" key="13">
    <source>
        <dbReference type="EMBL" id="RQG90070.1"/>
    </source>
</evidence>
<keyword evidence="6 10" id="KW-0520">NAD</keyword>
<dbReference type="GO" id="GO:0004148">
    <property type="term" value="F:dihydrolipoyl dehydrogenase (NADH) activity"/>
    <property type="evidence" value="ECO:0007669"/>
    <property type="project" value="UniProtKB-EC"/>
</dbReference>
<sequence>MTPNSTTPTTETELLVIGAGPAGYVAAIRAGQLGLDVTLVERNSAGGTCLNHGCIPSKAIIHAADVANTAREADRIGVHADVSVDVTEIRRWKDRNVRRLTKGVEMLCDRNDVTLLEGEATFEDEKSVSVAGADGDDERIRFDRAIVATGSRAIELPGFSYEDEPILDAKQALELAELPDRLVVVGAGYIGMELSMAVAKLGVDVTVVEALEGMLPRYDEELTEPVERNAADLGIDFVFERAAAGWTQRQDGSVRVDLDTIGDGPPDDGADSIAGDAVLVAVGREPVTDSLALENAGIDLDSNGFVEGPNRFETSNDRVFAIGDVAGEPLLAHAASEEGTLVVESIATGEPIGAAAAIPSVVFTDPEIATVGLTGAAAADRGHDPVTGTFPFRANGRALTSNAGDGFIRIVADNSSERILGGQIVGPEASELVATIGLAVANELTVSELTAAVYAHPTLSEGIEEAALDIGGGAIHTI</sequence>
<accession>A0A3N6M2M6</accession>
<reference evidence="13 14" key="1">
    <citation type="submission" date="2018-10" db="EMBL/GenBank/DDBJ databases">
        <title>Natrarchaeobius chitinivorans gen. nov., sp. nov., and Natrarchaeobius haloalkaliphilus sp. nov., alkaliphilic, chitin-utilizing haloarchaea from hypersaline alkaline lakes.</title>
        <authorList>
            <person name="Sorokin D.Y."/>
            <person name="Elcheninov A.G."/>
            <person name="Kostrikina N.A."/>
            <person name="Bale N.J."/>
            <person name="Sinninghe Damste J.S."/>
            <person name="Khijniak T.V."/>
            <person name="Kublanov I.V."/>
            <person name="Toshchakov S.V."/>
        </authorList>
    </citation>
    <scope>NUCLEOTIDE SEQUENCE [LARGE SCALE GENOMIC DNA]</scope>
    <source>
        <strain evidence="13 14">AArcht-Sl</strain>
    </source>
</reference>
<evidence type="ECO:0000313" key="14">
    <source>
        <dbReference type="Proteomes" id="UP000273828"/>
    </source>
</evidence>
<comment type="catalytic activity">
    <reaction evidence="9 10">
        <text>N(6)-[(R)-dihydrolipoyl]-L-lysyl-[protein] + NAD(+) = N(6)-[(R)-lipoyl]-L-lysyl-[protein] + NADH + H(+)</text>
        <dbReference type="Rhea" id="RHEA:15045"/>
        <dbReference type="Rhea" id="RHEA-COMP:10474"/>
        <dbReference type="Rhea" id="RHEA-COMP:10475"/>
        <dbReference type="ChEBI" id="CHEBI:15378"/>
        <dbReference type="ChEBI" id="CHEBI:57540"/>
        <dbReference type="ChEBI" id="CHEBI:57945"/>
        <dbReference type="ChEBI" id="CHEBI:83099"/>
        <dbReference type="ChEBI" id="CHEBI:83100"/>
        <dbReference type="EC" id="1.8.1.4"/>
    </reaction>
</comment>
<comment type="similarity">
    <text evidence="1 10">Belongs to the class-I pyridine nucleotide-disulfide oxidoreductase family.</text>
</comment>
<dbReference type="PANTHER" id="PTHR22912">
    <property type="entry name" value="DISULFIDE OXIDOREDUCTASE"/>
    <property type="match status" value="1"/>
</dbReference>
<dbReference type="Pfam" id="PF07992">
    <property type="entry name" value="Pyr_redox_2"/>
    <property type="match status" value="1"/>
</dbReference>
<dbReference type="Gene3D" id="3.50.50.60">
    <property type="entry name" value="FAD/NAD(P)-binding domain"/>
    <property type="match status" value="2"/>
</dbReference>
<evidence type="ECO:0000256" key="10">
    <source>
        <dbReference type="RuleBase" id="RU003692"/>
    </source>
</evidence>
<dbReference type="SUPFAM" id="SSF55424">
    <property type="entry name" value="FAD/NAD-linked reductases, dimerisation (C-terminal) domain"/>
    <property type="match status" value="1"/>
</dbReference>
<name>A0A3N6M2M6_9EURY</name>
<dbReference type="InterPro" id="IPR050151">
    <property type="entry name" value="Class-I_Pyr_Nuc-Dis_Oxidored"/>
</dbReference>
<dbReference type="EC" id="1.8.1.4" evidence="2 10"/>
<dbReference type="Pfam" id="PF02852">
    <property type="entry name" value="Pyr_redox_dim"/>
    <property type="match status" value="1"/>
</dbReference>
<protein>
    <recommendedName>
        <fullName evidence="2 10">Dihydrolipoyl dehydrogenase</fullName>
        <ecNumber evidence="2 10">1.8.1.4</ecNumber>
    </recommendedName>
</protein>
<feature type="domain" description="Pyridine nucleotide-disulphide oxidoreductase dimerisation" evidence="11">
    <location>
        <begin position="358"/>
        <end position="467"/>
    </location>
</feature>
<evidence type="ECO:0000259" key="12">
    <source>
        <dbReference type="Pfam" id="PF07992"/>
    </source>
</evidence>
<evidence type="ECO:0000256" key="9">
    <source>
        <dbReference type="ARBA" id="ARBA00049187"/>
    </source>
</evidence>
<evidence type="ECO:0000256" key="2">
    <source>
        <dbReference type="ARBA" id="ARBA00012608"/>
    </source>
</evidence>
<comment type="cofactor">
    <cofactor evidence="10">
        <name>FAD</name>
        <dbReference type="ChEBI" id="CHEBI:57692"/>
    </cofactor>
    <text evidence="10">Binds 1 FAD per subunit.</text>
</comment>
<keyword evidence="3 10" id="KW-0285">Flavoprotein</keyword>
<dbReference type="GO" id="GO:0050660">
    <property type="term" value="F:flavin adenine dinucleotide binding"/>
    <property type="evidence" value="ECO:0007669"/>
    <property type="project" value="InterPro"/>
</dbReference>
<dbReference type="InterPro" id="IPR004099">
    <property type="entry name" value="Pyr_nucl-diS_OxRdtase_dimer"/>
</dbReference>
<dbReference type="PROSITE" id="PS00076">
    <property type="entry name" value="PYRIDINE_REDOX_1"/>
    <property type="match status" value="1"/>
</dbReference>
<keyword evidence="5 10" id="KW-0560">Oxidoreductase</keyword>
<gene>
    <name evidence="13" type="primary">lpdA</name>
    <name evidence="13" type="ORF">EA462_08705</name>
</gene>
<dbReference type="RefSeq" id="WP_124178161.1">
    <property type="nucleotide sequence ID" value="NZ_REFY01000003.1"/>
</dbReference>
<organism evidence="13 14">
    <name type="scientific">Natrarchaeobius halalkaliphilus</name>
    <dbReference type="NCBI Taxonomy" id="1679091"/>
    <lineage>
        <taxon>Archaea</taxon>
        <taxon>Methanobacteriati</taxon>
        <taxon>Methanobacteriota</taxon>
        <taxon>Stenosarchaea group</taxon>
        <taxon>Halobacteria</taxon>
        <taxon>Halobacteriales</taxon>
        <taxon>Natrialbaceae</taxon>
        <taxon>Natrarchaeobius</taxon>
    </lineage>
</organism>
<dbReference type="PIRSF" id="PIRSF000350">
    <property type="entry name" value="Mercury_reductase_MerA"/>
    <property type="match status" value="1"/>
</dbReference>
<dbReference type="FunFam" id="3.30.390.30:FF:000001">
    <property type="entry name" value="Dihydrolipoyl dehydrogenase"/>
    <property type="match status" value="1"/>
</dbReference>
<dbReference type="AlphaFoldDB" id="A0A3N6M2M6"/>
<comment type="miscellaneous">
    <text evidence="10">The active site is a redox-active disulfide bond.</text>
</comment>
<dbReference type="InterPro" id="IPR023753">
    <property type="entry name" value="FAD/NAD-binding_dom"/>
</dbReference>
<keyword evidence="4 10" id="KW-0274">FAD</keyword>
<evidence type="ECO:0000256" key="4">
    <source>
        <dbReference type="ARBA" id="ARBA00022827"/>
    </source>
</evidence>
<dbReference type="PRINTS" id="PR00368">
    <property type="entry name" value="FADPNR"/>
</dbReference>
<dbReference type="Proteomes" id="UP000273828">
    <property type="component" value="Unassembled WGS sequence"/>
</dbReference>